<evidence type="ECO:0000256" key="9">
    <source>
        <dbReference type="ARBA" id="ARBA00022840"/>
    </source>
</evidence>
<dbReference type="InterPro" id="IPR008207">
    <property type="entry name" value="Sig_transdc_His_kin_Hpt_dom"/>
</dbReference>
<evidence type="ECO:0000256" key="8">
    <source>
        <dbReference type="ARBA" id="ARBA00022777"/>
    </source>
</evidence>
<dbReference type="InterPro" id="IPR005467">
    <property type="entry name" value="His_kinase_dom"/>
</dbReference>
<dbReference type="PANTHER" id="PTHR43395">
    <property type="entry name" value="SENSOR HISTIDINE KINASE CHEA"/>
    <property type="match status" value="1"/>
</dbReference>
<organism evidence="17 18">
    <name type="scientific">Desulfobaculum xiamenense</name>
    <dbReference type="NCBI Taxonomy" id="995050"/>
    <lineage>
        <taxon>Bacteria</taxon>
        <taxon>Pseudomonadati</taxon>
        <taxon>Thermodesulfobacteriota</taxon>
        <taxon>Desulfovibrionia</taxon>
        <taxon>Desulfovibrionales</taxon>
        <taxon>Desulfovibrionaceae</taxon>
        <taxon>Desulfobaculum</taxon>
    </lineage>
</organism>
<keyword evidence="8 17" id="KW-0418">Kinase</keyword>
<dbReference type="InterPro" id="IPR036890">
    <property type="entry name" value="HATPase_C_sf"/>
</dbReference>
<evidence type="ECO:0000256" key="2">
    <source>
        <dbReference type="ARBA" id="ARBA00012438"/>
    </source>
</evidence>
<comment type="caution">
    <text evidence="17">The sequence shown here is derived from an EMBL/GenBank/DDBJ whole genome shotgun (WGS) entry which is preliminary data.</text>
</comment>
<feature type="domain" description="Histidine kinase" evidence="13">
    <location>
        <begin position="320"/>
        <end position="562"/>
    </location>
</feature>
<comment type="function">
    <text evidence="11">Involved in the transmission of sensory signals from the chemoreceptors to the flagellar motors. CheA is autophosphorylated; it can transfer its phosphate group to either CheB or CheY.</text>
</comment>
<dbReference type="SMART" id="SM00387">
    <property type="entry name" value="HATPase_c"/>
    <property type="match status" value="1"/>
</dbReference>
<evidence type="ECO:0000256" key="10">
    <source>
        <dbReference type="ARBA" id="ARBA00023012"/>
    </source>
</evidence>
<dbReference type="SUPFAM" id="SSF160246">
    <property type="entry name" value="EspE N-terminal domain-like"/>
    <property type="match status" value="1"/>
</dbReference>
<dbReference type="Gene3D" id="1.20.120.160">
    <property type="entry name" value="HPT domain"/>
    <property type="match status" value="1"/>
</dbReference>
<evidence type="ECO:0000256" key="4">
    <source>
        <dbReference type="ARBA" id="ARBA00022500"/>
    </source>
</evidence>
<dbReference type="InterPro" id="IPR037257">
    <property type="entry name" value="T2SS_E_N_sf"/>
</dbReference>
<sequence>MPLDDATRELFREEVHENLAELESALLELEDEPTNRENVDRVFRALHTVKGVGAMFGHDDIAMFAHEVEGTFARVREGRLAVSHELLDLTLAARDHLLSLFDERAEADPARGEEIVARLRVLCGATDDSCPGDDAPPPQEAPCPEICGETFSYRIRFRPDEGLFASGVDPLGLMADLAELGECVVVARTGRIPPLSELDPELCLLGWDVVLTTDRGEDAIRDVFIFADGLGELTIEVLEAVHADGDDEVQPRLGDILVERGDISEDDLRSALGEHRRLGELLTDSGRVSDDQLRSALAEQEAVRSVKSRRRQEADSSSIRVSADKLDDLVSLVGELAIVQAQITQAATDGSRHHLARLSEELERLSSRLRERTLSVRMLPIGHMFSRFRRLVHDLSNELDKHIELETFGAETEVDKTVFERMGDPLVHLIRNCADHGIESPEVRASAGKPEAGRIRLGAAHAGGEVRIIVEDDGRGMDSSRILARAREMGIVGAEAEVKSADVLSLIFEPGFSTMNEVTNLSGRGVGMDVVRRGIDSLRGSVEVESTPGGGTRFTLRIPLTLAIIEGLQVQVGGEFYVIPLASVQECLEFSPRQAQVLDIRGQIIPWVRLREVFGLDGTRPSVEQIVVAGVENRRMGIVVDRVVGEHQTVIRSLGRLYRDVRAFSGATVRVDGSMALILDVQGLMRTLRPEVGMGG</sequence>
<dbReference type="FunFam" id="3.30.565.10:FF:000016">
    <property type="entry name" value="Chemotaxis protein CheA, putative"/>
    <property type="match status" value="1"/>
</dbReference>
<reference evidence="17 18" key="1">
    <citation type="submission" date="2020-03" db="EMBL/GenBank/DDBJ databases">
        <title>Genomic Encyclopedia of Type Strains, Phase IV (KMG-IV): sequencing the most valuable type-strain genomes for metagenomic binning, comparative biology and taxonomic classification.</title>
        <authorList>
            <person name="Goeker M."/>
        </authorList>
    </citation>
    <scope>NUCLEOTIDE SEQUENCE [LARGE SCALE GENOMIC DNA]</scope>
    <source>
        <strain evidence="17 18">DSM 24233</strain>
    </source>
</reference>
<dbReference type="InterPro" id="IPR003594">
    <property type="entry name" value="HATPase_dom"/>
</dbReference>
<dbReference type="InterPro" id="IPR002545">
    <property type="entry name" value="CheW-lke_dom"/>
</dbReference>
<dbReference type="AlphaFoldDB" id="A0A846QHK9"/>
<dbReference type="EMBL" id="JAATJA010000001">
    <property type="protein sequence ID" value="NJB66600.1"/>
    <property type="molecule type" value="Genomic_DNA"/>
</dbReference>
<keyword evidence="5 12" id="KW-0597">Phosphoprotein</keyword>
<dbReference type="Gene3D" id="3.30.565.10">
    <property type="entry name" value="Histidine kinase-like ATPase, C-terminal domain"/>
    <property type="match status" value="1"/>
</dbReference>
<dbReference type="Pfam" id="PF02518">
    <property type="entry name" value="HATPase_c"/>
    <property type="match status" value="1"/>
</dbReference>
<dbReference type="InterPro" id="IPR001374">
    <property type="entry name" value="R3H_dom"/>
</dbReference>
<feature type="domain" description="HPt" evidence="15">
    <location>
        <begin position="1"/>
        <end position="104"/>
    </location>
</feature>
<dbReference type="SUPFAM" id="SSF50341">
    <property type="entry name" value="CheW-like"/>
    <property type="match status" value="1"/>
</dbReference>
<evidence type="ECO:0000256" key="3">
    <source>
        <dbReference type="ARBA" id="ARBA00021495"/>
    </source>
</evidence>
<dbReference type="InterPro" id="IPR004358">
    <property type="entry name" value="Sig_transdc_His_kin-like_C"/>
</dbReference>
<dbReference type="EC" id="2.7.13.3" evidence="2"/>
<dbReference type="PROSITE" id="PS51061">
    <property type="entry name" value="R3H"/>
    <property type="match status" value="1"/>
</dbReference>
<dbReference type="SUPFAM" id="SSF55874">
    <property type="entry name" value="ATPase domain of HSP90 chaperone/DNA topoisomerase II/histidine kinase"/>
    <property type="match status" value="1"/>
</dbReference>
<evidence type="ECO:0000259" key="13">
    <source>
        <dbReference type="PROSITE" id="PS50109"/>
    </source>
</evidence>
<dbReference type="CDD" id="cd00088">
    <property type="entry name" value="HPT"/>
    <property type="match status" value="1"/>
</dbReference>
<dbReference type="PROSITE" id="PS50851">
    <property type="entry name" value="CHEW"/>
    <property type="match status" value="1"/>
</dbReference>
<dbReference type="SMART" id="SM01231">
    <property type="entry name" value="H-kinase_dim"/>
    <property type="match status" value="1"/>
</dbReference>
<keyword evidence="7" id="KW-0547">Nucleotide-binding</keyword>
<gene>
    <name evidence="17" type="ORF">GGQ74_000240</name>
</gene>
<feature type="domain" description="CheW-like" evidence="14">
    <location>
        <begin position="541"/>
        <end position="690"/>
    </location>
</feature>
<comment type="catalytic activity">
    <reaction evidence="1">
        <text>ATP + protein L-histidine = ADP + protein N-phospho-L-histidine.</text>
        <dbReference type="EC" id="2.7.13.3"/>
    </reaction>
</comment>
<dbReference type="InterPro" id="IPR036641">
    <property type="entry name" value="HPT_dom_sf"/>
</dbReference>
<keyword evidence="18" id="KW-1185">Reference proteome</keyword>
<evidence type="ECO:0000256" key="6">
    <source>
        <dbReference type="ARBA" id="ARBA00022679"/>
    </source>
</evidence>
<dbReference type="PANTHER" id="PTHR43395:SF10">
    <property type="entry name" value="CHEMOTAXIS PROTEIN CHEA"/>
    <property type="match status" value="1"/>
</dbReference>
<protein>
    <recommendedName>
        <fullName evidence="3">Chemotaxis protein CheA</fullName>
        <ecNumber evidence="2">2.7.13.3</ecNumber>
    </recommendedName>
</protein>
<evidence type="ECO:0000313" key="17">
    <source>
        <dbReference type="EMBL" id="NJB66600.1"/>
    </source>
</evidence>
<keyword evidence="10" id="KW-0902">Two-component regulatory system</keyword>
<dbReference type="GO" id="GO:0005524">
    <property type="term" value="F:ATP binding"/>
    <property type="evidence" value="ECO:0007669"/>
    <property type="project" value="UniProtKB-KW"/>
</dbReference>
<name>A0A846QHK9_9BACT</name>
<dbReference type="PROSITE" id="PS50109">
    <property type="entry name" value="HIS_KIN"/>
    <property type="match status" value="1"/>
</dbReference>
<evidence type="ECO:0000256" key="1">
    <source>
        <dbReference type="ARBA" id="ARBA00000085"/>
    </source>
</evidence>
<dbReference type="Pfam" id="PF01627">
    <property type="entry name" value="Hpt"/>
    <property type="match status" value="1"/>
</dbReference>
<dbReference type="InterPro" id="IPR036097">
    <property type="entry name" value="HisK_dim/P_sf"/>
</dbReference>
<evidence type="ECO:0000259" key="15">
    <source>
        <dbReference type="PROSITE" id="PS50894"/>
    </source>
</evidence>
<dbReference type="Pfam" id="PF02895">
    <property type="entry name" value="H-kinase_dim"/>
    <property type="match status" value="1"/>
</dbReference>
<proteinExistence type="predicted"/>
<dbReference type="PROSITE" id="PS50894">
    <property type="entry name" value="HPT"/>
    <property type="match status" value="1"/>
</dbReference>
<dbReference type="GO" id="GO:0005737">
    <property type="term" value="C:cytoplasm"/>
    <property type="evidence" value="ECO:0007669"/>
    <property type="project" value="InterPro"/>
</dbReference>
<keyword evidence="9" id="KW-0067">ATP-binding</keyword>
<dbReference type="GO" id="GO:0003676">
    <property type="term" value="F:nucleic acid binding"/>
    <property type="evidence" value="ECO:0007669"/>
    <property type="project" value="UniProtKB-UniRule"/>
</dbReference>
<evidence type="ECO:0000256" key="12">
    <source>
        <dbReference type="PROSITE-ProRule" id="PRU00110"/>
    </source>
</evidence>
<dbReference type="SMART" id="SM00260">
    <property type="entry name" value="CheW"/>
    <property type="match status" value="1"/>
</dbReference>
<dbReference type="InterPro" id="IPR036061">
    <property type="entry name" value="CheW-like_dom_sf"/>
</dbReference>
<evidence type="ECO:0000259" key="14">
    <source>
        <dbReference type="PROSITE" id="PS50851"/>
    </source>
</evidence>
<evidence type="ECO:0000256" key="11">
    <source>
        <dbReference type="ARBA" id="ARBA00035100"/>
    </source>
</evidence>
<keyword evidence="4" id="KW-0145">Chemotaxis</keyword>
<dbReference type="CDD" id="cd00731">
    <property type="entry name" value="CheA_reg"/>
    <property type="match status" value="1"/>
</dbReference>
<evidence type="ECO:0000256" key="7">
    <source>
        <dbReference type="ARBA" id="ARBA00022741"/>
    </source>
</evidence>
<dbReference type="SMART" id="SM00073">
    <property type="entry name" value="HPT"/>
    <property type="match status" value="1"/>
</dbReference>
<keyword evidence="6 17" id="KW-0808">Transferase</keyword>
<dbReference type="Gene3D" id="1.10.287.560">
    <property type="entry name" value="Histidine kinase CheA-like, homodimeric domain"/>
    <property type="match status" value="1"/>
</dbReference>
<dbReference type="SUPFAM" id="SSF47384">
    <property type="entry name" value="Homodimeric domain of signal transducing histidine kinase"/>
    <property type="match status" value="1"/>
</dbReference>
<dbReference type="Gene3D" id="2.30.30.40">
    <property type="entry name" value="SH3 Domains"/>
    <property type="match status" value="1"/>
</dbReference>
<dbReference type="Proteomes" id="UP000580856">
    <property type="component" value="Unassembled WGS sequence"/>
</dbReference>
<feature type="modified residue" description="Phosphohistidine" evidence="12">
    <location>
        <position position="47"/>
    </location>
</feature>
<dbReference type="SUPFAM" id="SSF47226">
    <property type="entry name" value="Histidine-containing phosphotransfer domain, HPT domain"/>
    <property type="match status" value="1"/>
</dbReference>
<dbReference type="InterPro" id="IPR004105">
    <property type="entry name" value="CheA-like_dim"/>
</dbReference>
<dbReference type="GO" id="GO:0000155">
    <property type="term" value="F:phosphorelay sensor kinase activity"/>
    <property type="evidence" value="ECO:0007669"/>
    <property type="project" value="InterPro"/>
</dbReference>
<dbReference type="PRINTS" id="PR00344">
    <property type="entry name" value="BCTRLSENSOR"/>
</dbReference>
<evidence type="ECO:0000256" key="5">
    <source>
        <dbReference type="ARBA" id="ARBA00022553"/>
    </source>
</evidence>
<feature type="domain" description="R3H" evidence="16">
    <location>
        <begin position="352"/>
        <end position="422"/>
    </location>
</feature>
<evidence type="ECO:0000259" key="16">
    <source>
        <dbReference type="PROSITE" id="PS51061"/>
    </source>
</evidence>
<dbReference type="RefSeq" id="WP_167939725.1">
    <property type="nucleotide sequence ID" value="NZ_JAATJA010000001.1"/>
</dbReference>
<dbReference type="InterPro" id="IPR037006">
    <property type="entry name" value="CheA-like_homodim_sf"/>
</dbReference>
<accession>A0A846QHK9</accession>
<dbReference type="GO" id="GO:0006935">
    <property type="term" value="P:chemotaxis"/>
    <property type="evidence" value="ECO:0007669"/>
    <property type="project" value="UniProtKB-KW"/>
</dbReference>
<evidence type="ECO:0000313" key="18">
    <source>
        <dbReference type="Proteomes" id="UP000580856"/>
    </source>
</evidence>
<dbReference type="InterPro" id="IPR051315">
    <property type="entry name" value="Bact_Chemotaxis_CheA"/>
</dbReference>
<dbReference type="Pfam" id="PF01584">
    <property type="entry name" value="CheW"/>
    <property type="match status" value="1"/>
</dbReference>